<comment type="caution">
    <text evidence="1">The sequence shown here is derived from an EMBL/GenBank/DDBJ whole genome shotgun (WGS) entry which is preliminary data.</text>
</comment>
<reference evidence="1" key="1">
    <citation type="journal article" date="2014" name="Int. J. Syst. Evol. Microbiol.">
        <title>Complete genome sequence of Corynebacterium casei LMG S-19264T (=DSM 44701T), isolated from a smear-ripened cheese.</title>
        <authorList>
            <consortium name="US DOE Joint Genome Institute (JGI-PGF)"/>
            <person name="Walter F."/>
            <person name="Albersmeier A."/>
            <person name="Kalinowski J."/>
            <person name="Ruckert C."/>
        </authorList>
    </citation>
    <scope>NUCLEOTIDE SEQUENCE</scope>
    <source>
        <strain evidence="1">CGMCC 1.12751</strain>
    </source>
</reference>
<reference evidence="1" key="2">
    <citation type="submission" date="2020-09" db="EMBL/GenBank/DDBJ databases">
        <authorList>
            <person name="Sun Q."/>
            <person name="Zhou Y."/>
        </authorList>
    </citation>
    <scope>NUCLEOTIDE SEQUENCE</scope>
    <source>
        <strain evidence="1">CGMCC 1.12751</strain>
    </source>
</reference>
<dbReference type="Proteomes" id="UP000625976">
    <property type="component" value="Unassembled WGS sequence"/>
</dbReference>
<gene>
    <name evidence="1" type="ORF">GCM10010976_29580</name>
</gene>
<keyword evidence="2" id="KW-1185">Reference proteome</keyword>
<dbReference type="Gene3D" id="3.40.50.2300">
    <property type="match status" value="1"/>
</dbReference>
<proteinExistence type="predicted"/>
<name>A0A917LU67_9FLAO</name>
<dbReference type="AlphaFoldDB" id="A0A917LU67"/>
<dbReference type="RefSeq" id="WP_188466215.1">
    <property type="nucleotide sequence ID" value="NZ_BMFQ01000003.1"/>
</dbReference>
<accession>A0A917LU67</accession>
<evidence type="ECO:0000313" key="2">
    <source>
        <dbReference type="Proteomes" id="UP000625976"/>
    </source>
</evidence>
<dbReference type="EMBL" id="BMFQ01000003">
    <property type="protein sequence ID" value="GGG56822.1"/>
    <property type="molecule type" value="Genomic_DNA"/>
</dbReference>
<organism evidence="1 2">
    <name type="scientific">Bizionia arctica</name>
    <dbReference type="NCBI Taxonomy" id="1495645"/>
    <lineage>
        <taxon>Bacteria</taxon>
        <taxon>Pseudomonadati</taxon>
        <taxon>Bacteroidota</taxon>
        <taxon>Flavobacteriia</taxon>
        <taxon>Flavobacteriales</taxon>
        <taxon>Flavobacteriaceae</taxon>
        <taxon>Bizionia</taxon>
    </lineage>
</organism>
<sequence>MVRKCLIVDNEDQTEEIEKLIRDAKNDGIELVCEQFSVGNPEYSEFLTKGAIDIQKVLSEYRRRFSGNVFHLVAFDYQLDDDINGVELIRQLKANKIFRTTPKIVYSGLMDDILKTIIRDESRDNAVTRIKALVKNGVIDYIERENRDIEIRNFFKTNIESTDLIIEEELKKFPDLVFEQNFINKNLEGKTFLEIAKYIEANDQIRNEFKKEIIQQTIAYLTIKI</sequence>
<evidence type="ECO:0000313" key="1">
    <source>
        <dbReference type="EMBL" id="GGG56822.1"/>
    </source>
</evidence>
<protein>
    <submittedName>
        <fullName evidence="1">Uncharacterized protein</fullName>
    </submittedName>
</protein>